<accession>A0ABN1B293</accession>
<evidence type="ECO:0000313" key="1">
    <source>
        <dbReference type="EMBL" id="GAA0488801.1"/>
    </source>
</evidence>
<sequence length="77" mass="8041">MPLVPGADPGGSPPGCARAEKKVTEAFVAEFTRVHGKTGLLGKIATASLGAPDGSVREVVFPAADREKPPSRTWSRR</sequence>
<comment type="caution">
    <text evidence="1">The sequence shown here is derived from an EMBL/GenBank/DDBJ whole genome shotgun (WGS) entry which is preliminary data.</text>
</comment>
<organism evidence="1 2">
    <name type="scientific">Streptomyces stramineus</name>
    <dbReference type="NCBI Taxonomy" id="173861"/>
    <lineage>
        <taxon>Bacteria</taxon>
        <taxon>Bacillati</taxon>
        <taxon>Actinomycetota</taxon>
        <taxon>Actinomycetes</taxon>
        <taxon>Kitasatosporales</taxon>
        <taxon>Streptomycetaceae</taxon>
        <taxon>Streptomyces</taxon>
    </lineage>
</organism>
<keyword evidence="2" id="KW-1185">Reference proteome</keyword>
<protein>
    <submittedName>
        <fullName evidence="1">Uncharacterized protein</fullName>
    </submittedName>
</protein>
<name>A0ABN1B293_9ACTN</name>
<proteinExistence type="predicted"/>
<dbReference type="EMBL" id="BAAAHB010000107">
    <property type="protein sequence ID" value="GAA0488801.1"/>
    <property type="molecule type" value="Genomic_DNA"/>
</dbReference>
<evidence type="ECO:0000313" key="2">
    <source>
        <dbReference type="Proteomes" id="UP001499895"/>
    </source>
</evidence>
<reference evidence="1 2" key="1">
    <citation type="journal article" date="2019" name="Int. J. Syst. Evol. Microbiol.">
        <title>The Global Catalogue of Microorganisms (GCM) 10K type strain sequencing project: providing services to taxonomists for standard genome sequencing and annotation.</title>
        <authorList>
            <consortium name="The Broad Institute Genomics Platform"/>
            <consortium name="The Broad Institute Genome Sequencing Center for Infectious Disease"/>
            <person name="Wu L."/>
            <person name="Ma J."/>
        </authorList>
    </citation>
    <scope>NUCLEOTIDE SEQUENCE [LARGE SCALE GENOMIC DNA]</scope>
    <source>
        <strain evidence="1 2">JCM 10649</strain>
    </source>
</reference>
<dbReference type="Proteomes" id="UP001499895">
    <property type="component" value="Unassembled WGS sequence"/>
</dbReference>
<dbReference type="RefSeq" id="WP_344096272.1">
    <property type="nucleotide sequence ID" value="NZ_BAAAHB010000107.1"/>
</dbReference>
<gene>
    <name evidence="1" type="ORF">GCM10009544_57460</name>
</gene>